<evidence type="ECO:0000259" key="1">
    <source>
        <dbReference type="Pfam" id="PF07596"/>
    </source>
</evidence>
<sequence length="304" mass="32074">MAIARRGFSLIEILVILTIVGVLGALILPAVQAAREASLRIRCVNNLKQMGIALMTYHEVHGALPMGYVAAPSPNAYQTSPGWSWAALILPQIEQVPLYNAANFKLPVEQTANLTTRQAATGVYICPTDRDAGLFTVRRDGSPPVGIFHTNSYAACFGAGLEIDDFPDRGDGLFRRNLVVRHSEILDGTGSTIAVGERGACLVKTPWVGAPDGGISSFSDDAPAGIPDYHSIGHGGELVVAHAGDVGFNAQGTSPDDFYSPHSGGGNFLFADGSARFVRSTIALDVYRALCTRAGGEILGSDAY</sequence>
<reference evidence="2" key="1">
    <citation type="submission" date="2024-05" db="EMBL/GenBank/DDBJ databases">
        <title>Planctomycetes of the genus Singulisphaera possess chitinolytic capabilities.</title>
        <authorList>
            <person name="Ivanova A."/>
        </authorList>
    </citation>
    <scope>NUCLEOTIDE SEQUENCE</scope>
    <source>
        <strain evidence="2">Ch08T</strain>
    </source>
</reference>
<gene>
    <name evidence="2" type="ORF">V5E97_27340</name>
</gene>
<dbReference type="InterPro" id="IPR045584">
    <property type="entry name" value="Pilin-like"/>
</dbReference>
<dbReference type="InterPro" id="IPR011453">
    <property type="entry name" value="DUF1559"/>
</dbReference>
<dbReference type="InterPro" id="IPR027558">
    <property type="entry name" value="Pre_pil_HX9DG_C"/>
</dbReference>
<dbReference type="PROSITE" id="PS00409">
    <property type="entry name" value="PROKAR_NTER_METHYL"/>
    <property type="match status" value="1"/>
</dbReference>
<dbReference type="AlphaFoldDB" id="A0AAU7CAP5"/>
<dbReference type="Pfam" id="PF07596">
    <property type="entry name" value="SBP_bac_10"/>
    <property type="match status" value="1"/>
</dbReference>
<proteinExistence type="predicted"/>
<dbReference type="SUPFAM" id="SSF54523">
    <property type="entry name" value="Pili subunits"/>
    <property type="match status" value="1"/>
</dbReference>
<dbReference type="InterPro" id="IPR012902">
    <property type="entry name" value="N_methyl_site"/>
</dbReference>
<name>A0AAU7CAP5_9BACT</name>
<dbReference type="EMBL" id="CP155447">
    <property type="protein sequence ID" value="XBH02027.1"/>
    <property type="molecule type" value="Genomic_DNA"/>
</dbReference>
<organism evidence="2">
    <name type="scientific">Singulisphaera sp. Ch08</name>
    <dbReference type="NCBI Taxonomy" id="3120278"/>
    <lineage>
        <taxon>Bacteria</taxon>
        <taxon>Pseudomonadati</taxon>
        <taxon>Planctomycetota</taxon>
        <taxon>Planctomycetia</taxon>
        <taxon>Isosphaerales</taxon>
        <taxon>Isosphaeraceae</taxon>
        <taxon>Singulisphaera</taxon>
    </lineage>
</organism>
<protein>
    <submittedName>
        <fullName evidence="2">DUF1559 domain-containing protein</fullName>
    </submittedName>
</protein>
<dbReference type="NCBIfam" id="TIGR04294">
    <property type="entry name" value="pre_pil_HX9DG"/>
    <property type="match status" value="1"/>
</dbReference>
<feature type="domain" description="DUF1559" evidence="1">
    <location>
        <begin position="32"/>
        <end position="283"/>
    </location>
</feature>
<dbReference type="PANTHER" id="PTHR30093:SF2">
    <property type="entry name" value="TYPE II SECRETION SYSTEM PROTEIN H"/>
    <property type="match status" value="1"/>
</dbReference>
<dbReference type="NCBIfam" id="TIGR02532">
    <property type="entry name" value="IV_pilin_GFxxxE"/>
    <property type="match status" value="1"/>
</dbReference>
<dbReference type="RefSeq" id="WP_406694771.1">
    <property type="nucleotide sequence ID" value="NZ_CP155447.1"/>
</dbReference>
<dbReference type="Pfam" id="PF07963">
    <property type="entry name" value="N_methyl"/>
    <property type="match status" value="1"/>
</dbReference>
<dbReference type="PANTHER" id="PTHR30093">
    <property type="entry name" value="GENERAL SECRETION PATHWAY PROTEIN G"/>
    <property type="match status" value="1"/>
</dbReference>
<dbReference type="Gene3D" id="3.30.700.10">
    <property type="entry name" value="Glycoprotein, Type 4 Pilin"/>
    <property type="match status" value="1"/>
</dbReference>
<evidence type="ECO:0000313" key="2">
    <source>
        <dbReference type="EMBL" id="XBH02027.1"/>
    </source>
</evidence>
<accession>A0AAU7CAP5</accession>